<proteinExistence type="predicted"/>
<evidence type="ECO:0000313" key="1">
    <source>
        <dbReference type="EMBL" id="KAK1727361.1"/>
    </source>
</evidence>
<protein>
    <submittedName>
        <fullName evidence="1">Uncharacterized protein</fullName>
    </submittedName>
</protein>
<dbReference type="EMBL" id="JAHMHS010000025">
    <property type="protein sequence ID" value="KAK1727361.1"/>
    <property type="molecule type" value="Genomic_DNA"/>
</dbReference>
<dbReference type="RefSeq" id="XP_060367416.1">
    <property type="nucleotide sequence ID" value="XM_060501722.1"/>
</dbReference>
<accession>A0AAD8UU46</accession>
<sequence>MGSILCLSVPGALLSPPHLALPCPASPLQPTLLGLSSRCRYPSILRTHTRDGFWTAFCDKRCWPVTRQGILSLASSSLQSCPVPCSLHYLSTEYSVRVQTCQLLVVFVLSPFYVYVVCRLLCQIHW</sequence>
<keyword evidence="2" id="KW-1185">Reference proteome</keyword>
<evidence type="ECO:0000313" key="2">
    <source>
        <dbReference type="Proteomes" id="UP001244207"/>
    </source>
</evidence>
<comment type="caution">
    <text evidence="1">The sequence shown here is derived from an EMBL/GenBank/DDBJ whole genome shotgun (WGS) entry which is preliminary data.</text>
</comment>
<dbReference type="GeneID" id="85385621"/>
<reference evidence="1" key="1">
    <citation type="submission" date="2021-12" db="EMBL/GenBank/DDBJ databases">
        <title>Comparative genomics, transcriptomics and evolutionary studies reveal genomic signatures of adaptation to plant cell wall in hemibiotrophic fungi.</title>
        <authorList>
            <consortium name="DOE Joint Genome Institute"/>
            <person name="Baroncelli R."/>
            <person name="Diaz J.F."/>
            <person name="Benocci T."/>
            <person name="Peng M."/>
            <person name="Battaglia E."/>
            <person name="Haridas S."/>
            <person name="Andreopoulos W."/>
            <person name="Labutti K."/>
            <person name="Pangilinan J."/>
            <person name="Floch G.L."/>
            <person name="Makela M.R."/>
            <person name="Henrissat B."/>
            <person name="Grigoriev I.V."/>
            <person name="Crouch J.A."/>
            <person name="De Vries R.P."/>
            <person name="Sukno S.A."/>
            <person name="Thon M.R."/>
        </authorList>
    </citation>
    <scope>NUCLEOTIDE SEQUENCE</scope>
    <source>
        <strain evidence="1">CBS 112980</strain>
    </source>
</reference>
<gene>
    <name evidence="1" type="ORF">BDZ83DRAFT_213404</name>
</gene>
<name>A0AAD8UU46_GLOAC</name>
<organism evidence="1 2">
    <name type="scientific">Glomerella acutata</name>
    <name type="common">Colletotrichum acutatum</name>
    <dbReference type="NCBI Taxonomy" id="27357"/>
    <lineage>
        <taxon>Eukaryota</taxon>
        <taxon>Fungi</taxon>
        <taxon>Dikarya</taxon>
        <taxon>Ascomycota</taxon>
        <taxon>Pezizomycotina</taxon>
        <taxon>Sordariomycetes</taxon>
        <taxon>Hypocreomycetidae</taxon>
        <taxon>Glomerellales</taxon>
        <taxon>Glomerellaceae</taxon>
        <taxon>Colletotrichum</taxon>
        <taxon>Colletotrichum acutatum species complex</taxon>
    </lineage>
</organism>
<dbReference type="AlphaFoldDB" id="A0AAD8UU46"/>
<dbReference type="Proteomes" id="UP001244207">
    <property type="component" value="Unassembled WGS sequence"/>
</dbReference>